<evidence type="ECO:0000256" key="1">
    <source>
        <dbReference type="SAM" id="MobiDB-lite"/>
    </source>
</evidence>
<sequence length="74" mass="8068">MIAVDPEPEPDRDPHEVLGVIPDAPDPVVKSVFRALAKEAHADQGGNEECDVSELKRARDAFLDAQQSRSFAGR</sequence>
<keyword evidence="3" id="KW-1185">Reference proteome</keyword>
<dbReference type="Gene3D" id="1.10.287.110">
    <property type="entry name" value="DnaJ domain"/>
    <property type="match status" value="1"/>
</dbReference>
<gene>
    <name evidence="2" type="ORF">C471_06143</name>
</gene>
<dbReference type="RefSeq" id="WP_004047181.1">
    <property type="nucleotide sequence ID" value="NZ_AOJE01000018.1"/>
</dbReference>
<dbReference type="SUPFAM" id="SSF46565">
    <property type="entry name" value="Chaperone J-domain"/>
    <property type="match status" value="1"/>
</dbReference>
<dbReference type="Proteomes" id="UP000011514">
    <property type="component" value="Unassembled WGS sequence"/>
</dbReference>
<accession>M0E0Y7</accession>
<proteinExistence type="predicted"/>
<dbReference type="PATRIC" id="fig|1227484.4.peg.1263"/>
<comment type="caution">
    <text evidence="2">The sequence shown here is derived from an EMBL/GenBank/DDBJ whole genome shotgun (WGS) entry which is preliminary data.</text>
</comment>
<dbReference type="InterPro" id="IPR036869">
    <property type="entry name" value="J_dom_sf"/>
</dbReference>
<dbReference type="EMBL" id="AOJE01000018">
    <property type="protein sequence ID" value="ELZ41436.1"/>
    <property type="molecule type" value="Genomic_DNA"/>
</dbReference>
<dbReference type="AlphaFoldDB" id="M0E0Y7"/>
<evidence type="ECO:0000313" key="2">
    <source>
        <dbReference type="EMBL" id="ELZ41436.1"/>
    </source>
</evidence>
<name>M0E0Y7_9EURY</name>
<feature type="region of interest" description="Disordered" evidence="1">
    <location>
        <begin position="1"/>
        <end position="23"/>
    </location>
</feature>
<organism evidence="2 3">
    <name type="scientific">Halorubrum saccharovorum DSM 1137</name>
    <dbReference type="NCBI Taxonomy" id="1227484"/>
    <lineage>
        <taxon>Archaea</taxon>
        <taxon>Methanobacteriati</taxon>
        <taxon>Methanobacteriota</taxon>
        <taxon>Stenosarchaea group</taxon>
        <taxon>Halobacteria</taxon>
        <taxon>Halobacteriales</taxon>
        <taxon>Haloferacaceae</taxon>
        <taxon>Halorubrum</taxon>
    </lineage>
</organism>
<evidence type="ECO:0000313" key="3">
    <source>
        <dbReference type="Proteomes" id="UP000011514"/>
    </source>
</evidence>
<reference evidence="2 3" key="1">
    <citation type="journal article" date="2014" name="PLoS Genet.">
        <title>Phylogenetically driven sequencing of extremely halophilic archaea reveals strategies for static and dynamic osmo-response.</title>
        <authorList>
            <person name="Becker E.A."/>
            <person name="Seitzer P.M."/>
            <person name="Tritt A."/>
            <person name="Larsen D."/>
            <person name="Krusor M."/>
            <person name="Yao A.I."/>
            <person name="Wu D."/>
            <person name="Madern D."/>
            <person name="Eisen J.A."/>
            <person name="Darling A.E."/>
            <person name="Facciotti M.T."/>
        </authorList>
    </citation>
    <scope>NUCLEOTIDE SEQUENCE [LARGE SCALE GENOMIC DNA]</scope>
    <source>
        <strain evidence="2 3">DSM 1137</strain>
    </source>
</reference>
<protein>
    <submittedName>
        <fullName evidence="2">Dnaj-like protein</fullName>
    </submittedName>
</protein>